<keyword evidence="2" id="KW-1185">Reference proteome</keyword>
<sequence>AYLPTCLSHTITEHSSLKTSGPVERPSPLCFLLCGGATSYRHNTNKADSYTRNRCVDACVCVCVCVCVRHMPL</sequence>
<evidence type="ECO:0000313" key="2">
    <source>
        <dbReference type="Proteomes" id="UP000829447"/>
    </source>
</evidence>
<organism evidence="1 2">
    <name type="scientific">Pangasianodon gigas</name>
    <name type="common">Mekong giant catfish</name>
    <name type="synonym">Pangasius gigas</name>
    <dbReference type="NCBI Taxonomy" id="30993"/>
    <lineage>
        <taxon>Eukaryota</taxon>
        <taxon>Metazoa</taxon>
        <taxon>Chordata</taxon>
        <taxon>Craniata</taxon>
        <taxon>Vertebrata</taxon>
        <taxon>Euteleostomi</taxon>
        <taxon>Actinopterygii</taxon>
        <taxon>Neopterygii</taxon>
        <taxon>Teleostei</taxon>
        <taxon>Ostariophysi</taxon>
        <taxon>Siluriformes</taxon>
        <taxon>Pangasiidae</taxon>
        <taxon>Pangasianodon</taxon>
    </lineage>
</organism>
<evidence type="ECO:0000313" key="1">
    <source>
        <dbReference type="EMBL" id="MCI4395481.1"/>
    </source>
</evidence>
<dbReference type="EMBL" id="CM040482">
    <property type="protein sequence ID" value="MCI4395481.1"/>
    <property type="molecule type" value="Genomic_DNA"/>
</dbReference>
<reference evidence="1 2" key="1">
    <citation type="journal article" date="2022" name="bioRxiv">
        <title>An ancient truncated duplication of the anti-Mullerian hormone receptor type 2 gene is a potential conserved master sex determinant in the Pangasiidae catfish family.</title>
        <authorList>
            <person name="Wen M."/>
            <person name="Pan Q."/>
            <person name="Jouanno E."/>
            <person name="Montfort J."/>
            <person name="Zahm M."/>
            <person name="Cabau C."/>
            <person name="Klopp C."/>
            <person name="Iampietro C."/>
            <person name="Roques C."/>
            <person name="Bouchez O."/>
            <person name="Castinel A."/>
            <person name="Donnadieu C."/>
            <person name="Parrinello H."/>
            <person name="Poncet C."/>
            <person name="Belmonte E."/>
            <person name="Gautier V."/>
            <person name="Avarre J.-C."/>
            <person name="Dugue R."/>
            <person name="Gustiano R."/>
            <person name="Ha T.T.T."/>
            <person name="Campet M."/>
            <person name="Sriphairoj K."/>
            <person name="Ribolli J."/>
            <person name="de Almeida F.L."/>
            <person name="Desvignes T."/>
            <person name="Postlethwait J.H."/>
            <person name="Bucao C.F."/>
            <person name="Robinson-Rechavi M."/>
            <person name="Bobe J."/>
            <person name="Herpin A."/>
            <person name="Guiguen Y."/>
        </authorList>
    </citation>
    <scope>NUCLEOTIDE SEQUENCE [LARGE SCALE GENOMIC DNA]</scope>
    <source>
        <strain evidence="1">YG-Dec2019</strain>
    </source>
</reference>
<accession>A0ACC5XX26</accession>
<protein>
    <submittedName>
        <fullName evidence="1">Uncharacterized protein</fullName>
    </submittedName>
</protein>
<proteinExistence type="predicted"/>
<dbReference type="Proteomes" id="UP000829447">
    <property type="component" value="Linkage Group LG29"/>
</dbReference>
<feature type="non-terminal residue" evidence="1">
    <location>
        <position position="1"/>
    </location>
</feature>
<comment type="caution">
    <text evidence="1">The sequence shown here is derived from an EMBL/GenBank/DDBJ whole genome shotgun (WGS) entry which is preliminary data.</text>
</comment>
<name>A0ACC5XX26_PANGG</name>
<gene>
    <name evidence="1" type="ORF">PGIGA_G00180980</name>
</gene>